<accession>B4IB44</accession>
<dbReference type="EMBL" id="CH480826">
    <property type="protein sequence ID" value="EDW44507.1"/>
    <property type="molecule type" value="Genomic_DNA"/>
</dbReference>
<gene>
    <name evidence="1" type="primary">Dsec\GM22078</name>
    <name evidence="1" type="ORF">Dsec_GM22078</name>
</gene>
<evidence type="ECO:0000313" key="2">
    <source>
        <dbReference type="Proteomes" id="UP000001292"/>
    </source>
</evidence>
<dbReference type="OMA" id="KHQQNII"/>
<protein>
    <submittedName>
        <fullName evidence="1">GM22078</fullName>
    </submittedName>
</protein>
<keyword evidence="2" id="KW-1185">Reference proteome</keyword>
<proteinExistence type="predicted"/>
<dbReference type="PhylomeDB" id="B4IB44"/>
<dbReference type="AlphaFoldDB" id="B4IB44"/>
<reference evidence="1 2" key="1">
    <citation type="journal article" date="2007" name="Nature">
        <title>Evolution of genes and genomes on the Drosophila phylogeny.</title>
        <authorList>
            <consortium name="Drosophila 12 Genomes Consortium"/>
            <person name="Clark A.G."/>
            <person name="Eisen M.B."/>
            <person name="Smith D.R."/>
            <person name="Bergman C.M."/>
            <person name="Oliver B."/>
            <person name="Markow T.A."/>
            <person name="Kaufman T.C."/>
            <person name="Kellis M."/>
            <person name="Gelbart W."/>
            <person name="Iyer V.N."/>
            <person name="Pollard D.A."/>
            <person name="Sackton T.B."/>
            <person name="Larracuente A.M."/>
            <person name="Singh N.D."/>
            <person name="Abad J.P."/>
            <person name="Abt D.N."/>
            <person name="Adryan B."/>
            <person name="Aguade M."/>
            <person name="Akashi H."/>
            <person name="Anderson W.W."/>
            <person name="Aquadro C.F."/>
            <person name="Ardell D.H."/>
            <person name="Arguello R."/>
            <person name="Artieri C.G."/>
            <person name="Barbash D.A."/>
            <person name="Barker D."/>
            <person name="Barsanti P."/>
            <person name="Batterham P."/>
            <person name="Batzoglou S."/>
            <person name="Begun D."/>
            <person name="Bhutkar A."/>
            <person name="Blanco E."/>
            <person name="Bosak S.A."/>
            <person name="Bradley R.K."/>
            <person name="Brand A.D."/>
            <person name="Brent M.R."/>
            <person name="Brooks A.N."/>
            <person name="Brown R.H."/>
            <person name="Butlin R.K."/>
            <person name="Caggese C."/>
            <person name="Calvi B.R."/>
            <person name="Bernardo de Carvalho A."/>
            <person name="Caspi A."/>
            <person name="Castrezana S."/>
            <person name="Celniker S.E."/>
            <person name="Chang J.L."/>
            <person name="Chapple C."/>
            <person name="Chatterji S."/>
            <person name="Chinwalla A."/>
            <person name="Civetta A."/>
            <person name="Clifton S.W."/>
            <person name="Comeron J.M."/>
            <person name="Costello J.C."/>
            <person name="Coyne J.A."/>
            <person name="Daub J."/>
            <person name="David R.G."/>
            <person name="Delcher A.L."/>
            <person name="Delehaunty K."/>
            <person name="Do C.B."/>
            <person name="Ebling H."/>
            <person name="Edwards K."/>
            <person name="Eickbush T."/>
            <person name="Evans J.D."/>
            <person name="Filipski A."/>
            <person name="Findeiss S."/>
            <person name="Freyhult E."/>
            <person name="Fulton L."/>
            <person name="Fulton R."/>
            <person name="Garcia A.C."/>
            <person name="Gardiner A."/>
            <person name="Garfield D.A."/>
            <person name="Garvin B.E."/>
            <person name="Gibson G."/>
            <person name="Gilbert D."/>
            <person name="Gnerre S."/>
            <person name="Godfrey J."/>
            <person name="Good R."/>
            <person name="Gotea V."/>
            <person name="Gravely B."/>
            <person name="Greenberg A.J."/>
            <person name="Griffiths-Jones S."/>
            <person name="Gross S."/>
            <person name="Guigo R."/>
            <person name="Gustafson E.A."/>
            <person name="Haerty W."/>
            <person name="Hahn M.W."/>
            <person name="Halligan D.L."/>
            <person name="Halpern A.L."/>
            <person name="Halter G.M."/>
            <person name="Han M.V."/>
            <person name="Heger A."/>
            <person name="Hillier L."/>
            <person name="Hinrichs A.S."/>
            <person name="Holmes I."/>
            <person name="Hoskins R.A."/>
            <person name="Hubisz M.J."/>
            <person name="Hultmark D."/>
            <person name="Huntley M.A."/>
            <person name="Jaffe D.B."/>
            <person name="Jagadeeshan S."/>
            <person name="Jeck W.R."/>
            <person name="Johnson J."/>
            <person name="Jones C.D."/>
            <person name="Jordan W.C."/>
            <person name="Karpen G.H."/>
            <person name="Kataoka E."/>
            <person name="Keightley P.D."/>
            <person name="Kheradpour P."/>
            <person name="Kirkness E.F."/>
            <person name="Koerich L.B."/>
            <person name="Kristiansen K."/>
            <person name="Kudrna D."/>
            <person name="Kulathinal R.J."/>
            <person name="Kumar S."/>
            <person name="Kwok R."/>
            <person name="Lander E."/>
            <person name="Langley C.H."/>
            <person name="Lapoint R."/>
            <person name="Lazzaro B.P."/>
            <person name="Lee S.J."/>
            <person name="Levesque L."/>
            <person name="Li R."/>
            <person name="Lin C.F."/>
            <person name="Lin M.F."/>
            <person name="Lindblad-Toh K."/>
            <person name="Llopart A."/>
            <person name="Long M."/>
            <person name="Low L."/>
            <person name="Lozovsky E."/>
            <person name="Lu J."/>
            <person name="Luo M."/>
            <person name="Machado C.A."/>
            <person name="Makalowski W."/>
            <person name="Marzo M."/>
            <person name="Matsuda M."/>
            <person name="Matzkin L."/>
            <person name="McAllister B."/>
            <person name="McBride C.S."/>
            <person name="McKernan B."/>
            <person name="McKernan K."/>
            <person name="Mendez-Lago M."/>
            <person name="Minx P."/>
            <person name="Mollenhauer M.U."/>
            <person name="Montooth K."/>
            <person name="Mount S.M."/>
            <person name="Mu X."/>
            <person name="Myers E."/>
            <person name="Negre B."/>
            <person name="Newfeld S."/>
            <person name="Nielsen R."/>
            <person name="Noor M.A."/>
            <person name="O'Grady P."/>
            <person name="Pachter L."/>
            <person name="Papaceit M."/>
            <person name="Parisi M.J."/>
            <person name="Parisi M."/>
            <person name="Parts L."/>
            <person name="Pedersen J.S."/>
            <person name="Pesole G."/>
            <person name="Phillippy A.M."/>
            <person name="Ponting C.P."/>
            <person name="Pop M."/>
            <person name="Porcelli D."/>
            <person name="Powell J.R."/>
            <person name="Prohaska S."/>
            <person name="Pruitt K."/>
            <person name="Puig M."/>
            <person name="Quesneville H."/>
            <person name="Ram K.R."/>
            <person name="Rand D."/>
            <person name="Rasmussen M.D."/>
            <person name="Reed L.K."/>
            <person name="Reenan R."/>
            <person name="Reily A."/>
            <person name="Remington K.A."/>
            <person name="Rieger T.T."/>
            <person name="Ritchie M.G."/>
            <person name="Robin C."/>
            <person name="Rogers Y.H."/>
            <person name="Rohde C."/>
            <person name="Rozas J."/>
            <person name="Rubenfield M.J."/>
            <person name="Ruiz A."/>
            <person name="Russo S."/>
            <person name="Salzberg S.L."/>
            <person name="Sanchez-Gracia A."/>
            <person name="Saranga D.J."/>
            <person name="Sato H."/>
            <person name="Schaeffer S.W."/>
            <person name="Schatz M.C."/>
            <person name="Schlenke T."/>
            <person name="Schwartz R."/>
            <person name="Segarra C."/>
            <person name="Singh R.S."/>
            <person name="Sirot L."/>
            <person name="Sirota M."/>
            <person name="Sisneros N.B."/>
            <person name="Smith C.D."/>
            <person name="Smith T.F."/>
            <person name="Spieth J."/>
            <person name="Stage D.E."/>
            <person name="Stark A."/>
            <person name="Stephan W."/>
            <person name="Strausberg R.L."/>
            <person name="Strempel S."/>
            <person name="Sturgill D."/>
            <person name="Sutton G."/>
            <person name="Sutton G.G."/>
            <person name="Tao W."/>
            <person name="Teichmann S."/>
            <person name="Tobari Y.N."/>
            <person name="Tomimura Y."/>
            <person name="Tsolas J.M."/>
            <person name="Valente V.L."/>
            <person name="Venter E."/>
            <person name="Venter J.C."/>
            <person name="Vicario S."/>
            <person name="Vieira F.G."/>
            <person name="Vilella A.J."/>
            <person name="Villasante A."/>
            <person name="Walenz B."/>
            <person name="Wang J."/>
            <person name="Wasserman M."/>
            <person name="Watts T."/>
            <person name="Wilson D."/>
            <person name="Wilson R.K."/>
            <person name="Wing R.A."/>
            <person name="Wolfner M.F."/>
            <person name="Wong A."/>
            <person name="Wong G.K."/>
            <person name="Wu C.I."/>
            <person name="Wu G."/>
            <person name="Yamamoto D."/>
            <person name="Yang H.P."/>
            <person name="Yang S.P."/>
            <person name="Yorke J.A."/>
            <person name="Yoshida K."/>
            <person name="Zdobnov E."/>
            <person name="Zhang P."/>
            <person name="Zhang Y."/>
            <person name="Zimin A.V."/>
            <person name="Baldwin J."/>
            <person name="Abdouelleil A."/>
            <person name="Abdulkadir J."/>
            <person name="Abebe A."/>
            <person name="Abera B."/>
            <person name="Abreu J."/>
            <person name="Acer S.C."/>
            <person name="Aftuck L."/>
            <person name="Alexander A."/>
            <person name="An P."/>
            <person name="Anderson E."/>
            <person name="Anderson S."/>
            <person name="Arachi H."/>
            <person name="Azer M."/>
            <person name="Bachantsang P."/>
            <person name="Barry A."/>
            <person name="Bayul T."/>
            <person name="Berlin A."/>
            <person name="Bessette D."/>
            <person name="Bloom T."/>
            <person name="Blye J."/>
            <person name="Boguslavskiy L."/>
            <person name="Bonnet C."/>
            <person name="Boukhgalter B."/>
            <person name="Bourzgui I."/>
            <person name="Brown A."/>
            <person name="Cahill P."/>
            <person name="Channer S."/>
            <person name="Cheshatsang Y."/>
            <person name="Chuda L."/>
            <person name="Citroen M."/>
            <person name="Collymore A."/>
            <person name="Cooke P."/>
            <person name="Costello M."/>
            <person name="D'Aco K."/>
            <person name="Daza R."/>
            <person name="De Haan G."/>
            <person name="DeGray S."/>
            <person name="DeMaso C."/>
            <person name="Dhargay N."/>
            <person name="Dooley K."/>
            <person name="Dooley E."/>
            <person name="Doricent M."/>
            <person name="Dorje P."/>
            <person name="Dorjee K."/>
            <person name="Dupes A."/>
            <person name="Elong R."/>
            <person name="Falk J."/>
            <person name="Farina A."/>
            <person name="Faro S."/>
            <person name="Ferguson D."/>
            <person name="Fisher S."/>
            <person name="Foley C.D."/>
            <person name="Franke A."/>
            <person name="Friedrich D."/>
            <person name="Gadbois L."/>
            <person name="Gearin G."/>
            <person name="Gearin C.R."/>
            <person name="Giannoukos G."/>
            <person name="Goode T."/>
            <person name="Graham J."/>
            <person name="Grandbois E."/>
            <person name="Grewal S."/>
            <person name="Gyaltsen K."/>
            <person name="Hafez N."/>
            <person name="Hagos B."/>
            <person name="Hall J."/>
            <person name="Henson C."/>
            <person name="Hollinger A."/>
            <person name="Honan T."/>
            <person name="Huard M.D."/>
            <person name="Hughes L."/>
            <person name="Hurhula B."/>
            <person name="Husby M.E."/>
            <person name="Kamat A."/>
            <person name="Kanga B."/>
            <person name="Kashin S."/>
            <person name="Khazanovich D."/>
            <person name="Kisner P."/>
            <person name="Lance K."/>
            <person name="Lara M."/>
            <person name="Lee W."/>
            <person name="Lennon N."/>
            <person name="Letendre F."/>
            <person name="LeVine R."/>
            <person name="Lipovsky A."/>
            <person name="Liu X."/>
            <person name="Liu J."/>
            <person name="Liu S."/>
            <person name="Lokyitsang T."/>
            <person name="Lokyitsang Y."/>
            <person name="Lubonja R."/>
            <person name="Lui A."/>
            <person name="MacDonald P."/>
            <person name="Magnisalis V."/>
            <person name="Maru K."/>
            <person name="Matthews C."/>
            <person name="McCusker W."/>
            <person name="McDonough S."/>
            <person name="Mehta T."/>
            <person name="Meldrim J."/>
            <person name="Meneus L."/>
            <person name="Mihai O."/>
            <person name="Mihalev A."/>
            <person name="Mihova T."/>
            <person name="Mittelman R."/>
            <person name="Mlenga V."/>
            <person name="Montmayeur A."/>
            <person name="Mulrain L."/>
            <person name="Navidi A."/>
            <person name="Naylor J."/>
            <person name="Negash T."/>
            <person name="Nguyen T."/>
            <person name="Nguyen N."/>
            <person name="Nicol R."/>
            <person name="Norbu C."/>
            <person name="Norbu N."/>
            <person name="Novod N."/>
            <person name="O'Neill B."/>
            <person name="Osman S."/>
            <person name="Markiewicz E."/>
            <person name="Oyono O.L."/>
            <person name="Patti C."/>
            <person name="Phunkhang P."/>
            <person name="Pierre F."/>
            <person name="Priest M."/>
            <person name="Raghuraman S."/>
            <person name="Rege F."/>
            <person name="Reyes R."/>
            <person name="Rise C."/>
            <person name="Rogov P."/>
            <person name="Ross K."/>
            <person name="Ryan E."/>
            <person name="Settipalli S."/>
            <person name="Shea T."/>
            <person name="Sherpa N."/>
            <person name="Shi L."/>
            <person name="Shih D."/>
            <person name="Sparrow T."/>
            <person name="Spaulding J."/>
            <person name="Stalker J."/>
            <person name="Stange-Thomann N."/>
            <person name="Stavropoulos S."/>
            <person name="Stone C."/>
            <person name="Strader C."/>
            <person name="Tesfaye S."/>
            <person name="Thomson T."/>
            <person name="Thoulutsang Y."/>
            <person name="Thoulutsang D."/>
            <person name="Topham K."/>
            <person name="Topping I."/>
            <person name="Tsamla T."/>
            <person name="Vassiliev H."/>
            <person name="Vo A."/>
            <person name="Wangchuk T."/>
            <person name="Wangdi T."/>
            <person name="Weiand M."/>
            <person name="Wilkinson J."/>
            <person name="Wilson A."/>
            <person name="Yadav S."/>
            <person name="Young G."/>
            <person name="Yu Q."/>
            <person name="Zembek L."/>
            <person name="Zhong D."/>
            <person name="Zimmer A."/>
            <person name="Zwirko Z."/>
            <person name="Jaffe D.B."/>
            <person name="Alvarez P."/>
            <person name="Brockman W."/>
            <person name="Butler J."/>
            <person name="Chin C."/>
            <person name="Gnerre S."/>
            <person name="Grabherr M."/>
            <person name="Kleber M."/>
            <person name="Mauceli E."/>
            <person name="MacCallum I."/>
        </authorList>
    </citation>
    <scope>NUCLEOTIDE SEQUENCE [LARGE SCALE GENOMIC DNA]</scope>
    <source>
        <strain evidence="2">Rob3c / Tucson 14021-0248.25</strain>
    </source>
</reference>
<dbReference type="OrthoDB" id="7868977at2759"/>
<dbReference type="KEGG" id="dse:6616595"/>
<sequence>MSKSKSEMFSSSDNSSKEKVAQVADLRLCGKPSYVVCRGKKSPDIAEVDSTTDLGQPNDVALRQDVQDIMKHQQNIIKLVDGVYSDIAGSKDTRIG</sequence>
<dbReference type="Proteomes" id="UP000001292">
    <property type="component" value="Unassembled WGS sequence"/>
</dbReference>
<dbReference type="HOGENOM" id="CLU_2374967_0_0_1"/>
<name>B4IB44_DROSE</name>
<evidence type="ECO:0000313" key="1">
    <source>
        <dbReference type="EMBL" id="EDW44507.1"/>
    </source>
</evidence>
<organism evidence="2">
    <name type="scientific">Drosophila sechellia</name>
    <name type="common">Fruit fly</name>
    <dbReference type="NCBI Taxonomy" id="7238"/>
    <lineage>
        <taxon>Eukaryota</taxon>
        <taxon>Metazoa</taxon>
        <taxon>Ecdysozoa</taxon>
        <taxon>Arthropoda</taxon>
        <taxon>Hexapoda</taxon>
        <taxon>Insecta</taxon>
        <taxon>Pterygota</taxon>
        <taxon>Neoptera</taxon>
        <taxon>Endopterygota</taxon>
        <taxon>Diptera</taxon>
        <taxon>Brachycera</taxon>
        <taxon>Muscomorpha</taxon>
        <taxon>Ephydroidea</taxon>
        <taxon>Drosophilidae</taxon>
        <taxon>Drosophila</taxon>
        <taxon>Sophophora</taxon>
    </lineage>
</organism>